<dbReference type="InterPro" id="IPR007049">
    <property type="entry name" value="Carb-sel_porin_OprB"/>
</dbReference>
<evidence type="ECO:0000313" key="3">
    <source>
        <dbReference type="EMBL" id="SDK59711.1"/>
    </source>
</evidence>
<comment type="similarity">
    <text evidence="1 2">Belongs to the OprB family.</text>
</comment>
<evidence type="ECO:0000256" key="2">
    <source>
        <dbReference type="RuleBase" id="RU363072"/>
    </source>
</evidence>
<dbReference type="GO" id="GO:0016020">
    <property type="term" value="C:membrane"/>
    <property type="evidence" value="ECO:0007669"/>
    <property type="project" value="InterPro"/>
</dbReference>
<evidence type="ECO:0000256" key="1">
    <source>
        <dbReference type="ARBA" id="ARBA00008769"/>
    </source>
</evidence>
<organism evidence="3 4">
    <name type="scientific">Maridesulfovibrio ferrireducens</name>
    <dbReference type="NCBI Taxonomy" id="246191"/>
    <lineage>
        <taxon>Bacteria</taxon>
        <taxon>Pseudomonadati</taxon>
        <taxon>Thermodesulfobacteriota</taxon>
        <taxon>Desulfovibrionia</taxon>
        <taxon>Desulfovibrionales</taxon>
        <taxon>Desulfovibrionaceae</taxon>
        <taxon>Maridesulfovibrio</taxon>
    </lineage>
</organism>
<keyword evidence="2" id="KW-0732">Signal</keyword>
<dbReference type="OrthoDB" id="5755240at2"/>
<dbReference type="InterPro" id="IPR038673">
    <property type="entry name" value="OprB_sf"/>
</dbReference>
<evidence type="ECO:0000313" key="4">
    <source>
        <dbReference type="Proteomes" id="UP000199053"/>
    </source>
</evidence>
<protein>
    <submittedName>
        <fullName evidence="3">Carbohydrate-selective porin, OprB family</fullName>
    </submittedName>
</protein>
<reference evidence="4" key="1">
    <citation type="submission" date="2016-10" db="EMBL/GenBank/DDBJ databases">
        <authorList>
            <person name="Varghese N."/>
            <person name="Submissions S."/>
        </authorList>
    </citation>
    <scope>NUCLEOTIDE SEQUENCE [LARGE SCALE GENOMIC DNA]</scope>
    <source>
        <strain evidence="4">DSM 16995</strain>
    </source>
</reference>
<dbReference type="EMBL" id="FNGA01000001">
    <property type="protein sequence ID" value="SDK59711.1"/>
    <property type="molecule type" value="Genomic_DNA"/>
</dbReference>
<dbReference type="GO" id="GO:0015288">
    <property type="term" value="F:porin activity"/>
    <property type="evidence" value="ECO:0007669"/>
    <property type="project" value="InterPro"/>
</dbReference>
<dbReference type="STRING" id="246191.SAMN05660337_0937"/>
<feature type="signal peptide" evidence="2">
    <location>
        <begin position="1"/>
        <end position="20"/>
    </location>
</feature>
<keyword evidence="4" id="KW-1185">Reference proteome</keyword>
<dbReference type="GO" id="GO:0008643">
    <property type="term" value="P:carbohydrate transport"/>
    <property type="evidence" value="ECO:0007669"/>
    <property type="project" value="InterPro"/>
</dbReference>
<dbReference type="Proteomes" id="UP000199053">
    <property type="component" value="Unassembled WGS sequence"/>
</dbReference>
<dbReference type="Gene3D" id="2.40.160.180">
    <property type="entry name" value="Carbohydrate-selective porin OprB"/>
    <property type="match status" value="1"/>
</dbReference>
<dbReference type="RefSeq" id="WP_092158685.1">
    <property type="nucleotide sequence ID" value="NZ_FNGA01000001.1"/>
</dbReference>
<dbReference type="AlphaFoldDB" id="A0A1G9D773"/>
<sequence length="412" mass="45852">MTRIFSILLLLILTPGTCLAYTSNNLYKQLDLYGDADKRKIGFMNQFRESWAEVQNATGPLVIDGDVLGYWQGYADSKISGDKKEGRDYGGFKARLRLNWKPVEDGQLFIQLQGGQADTGSNPSSRGMVATPLNSLASRTTAGGQASISDVLYTHHFAKDKFFVTLGWSEPESFLDANRFAGNGRTQFTNTIFNNEPIFDLVDENHPIIAAGYSPVEEFKFTFLAQSISRSALPRDQQKQGFDDLLDDPFLGGQLTYSPSFGNLPGNYRLFGWTNTYKQTRLDGNGDSANWGFAFNMDQNLTKDFGIFARVGKGNSAVNNITWSWSLGTNWQACIPGRDEDVWGVAAGGVQGNKHTANKDMEFHYETFYQIKISNNFSIVPDLTYVSNSLANNGNDDIVFGMLKFFFSFSTP</sequence>
<accession>A0A1G9D773</accession>
<name>A0A1G9D773_9BACT</name>
<dbReference type="Pfam" id="PF04966">
    <property type="entry name" value="OprB"/>
    <property type="match status" value="1"/>
</dbReference>
<feature type="chain" id="PRO_5011331885" evidence="2">
    <location>
        <begin position="21"/>
        <end position="412"/>
    </location>
</feature>
<proteinExistence type="inferred from homology"/>
<gene>
    <name evidence="3" type="ORF">SAMN05660337_0937</name>
</gene>